<proteinExistence type="predicted"/>
<dbReference type="STRING" id="579405.Dd703_3424"/>
<dbReference type="eggNOG" id="ENOG50346HP">
    <property type="taxonomic scope" value="Bacteria"/>
</dbReference>
<organism evidence="1 2">
    <name type="scientific">Musicola paradisiaca (strain Ech703)</name>
    <name type="common">Dickeya paradisiaca</name>
    <name type="synonym">Dickeya dadantii</name>
    <dbReference type="NCBI Taxonomy" id="579405"/>
    <lineage>
        <taxon>Bacteria</taxon>
        <taxon>Pseudomonadati</taxon>
        <taxon>Pseudomonadota</taxon>
        <taxon>Gammaproteobacteria</taxon>
        <taxon>Enterobacterales</taxon>
        <taxon>Pectobacteriaceae</taxon>
        <taxon>Musicola</taxon>
    </lineage>
</organism>
<reference evidence="1" key="1">
    <citation type="submission" date="2009-06" db="EMBL/GenBank/DDBJ databases">
        <title>Complete sequence of Dickeya dadantii Ech703.</title>
        <authorList>
            <consortium name="US DOE Joint Genome Institute"/>
            <person name="Lucas S."/>
            <person name="Copeland A."/>
            <person name="Lapidus A."/>
            <person name="Glavina del Rio T."/>
            <person name="Dalin E."/>
            <person name="Tice H."/>
            <person name="Bruce D."/>
            <person name="Goodwin L."/>
            <person name="Pitluck S."/>
            <person name="Chertkov O."/>
            <person name="Brettin T."/>
            <person name="Detter J.C."/>
            <person name="Han C."/>
            <person name="Larimer F."/>
            <person name="Land M."/>
            <person name="Hauser L."/>
            <person name="Kyrpides N."/>
            <person name="Mikhailova N."/>
            <person name="Balakrishnan V."/>
            <person name="Glasner J."/>
            <person name="Perna N.T."/>
        </authorList>
    </citation>
    <scope>NUCLEOTIDE SEQUENCE [LARGE SCALE GENOMIC DNA]</scope>
    <source>
        <strain evidence="1">Ech703</strain>
    </source>
</reference>
<evidence type="ECO:0000313" key="1">
    <source>
        <dbReference type="EMBL" id="ACS87185.1"/>
    </source>
</evidence>
<dbReference type="EMBL" id="CP001654">
    <property type="protein sequence ID" value="ACS87185.1"/>
    <property type="molecule type" value="Genomic_DNA"/>
</dbReference>
<dbReference type="HOGENOM" id="CLU_2733544_0_0_6"/>
<keyword evidence="2" id="KW-1185">Reference proteome</keyword>
<sequence>MFKIKLQNHVSKIIVNGVKVAFRHIKHLCKCAHHFKCWTMYPTFILRHAGTCSFFLDASKNSQFFLSEICP</sequence>
<dbReference type="KEGG" id="dda:Dd703_3424"/>
<dbReference type="AlphaFoldDB" id="C6C387"/>
<evidence type="ECO:0000313" key="2">
    <source>
        <dbReference type="Proteomes" id="UP000002734"/>
    </source>
</evidence>
<name>C6C387_MUSP7</name>
<protein>
    <submittedName>
        <fullName evidence="1">Uncharacterized protein</fullName>
    </submittedName>
</protein>
<gene>
    <name evidence="1" type="ordered locus">Dd703_3424</name>
</gene>
<accession>C6C387</accession>
<dbReference type="Proteomes" id="UP000002734">
    <property type="component" value="Chromosome"/>
</dbReference>